<dbReference type="InterPro" id="IPR016047">
    <property type="entry name" value="M23ase_b-sheet_dom"/>
</dbReference>
<organism evidence="5 6">
    <name type="scientific">Lachnospira pectinoschiza</name>
    <dbReference type="NCBI Taxonomy" id="28052"/>
    <lineage>
        <taxon>Bacteria</taxon>
        <taxon>Bacillati</taxon>
        <taxon>Bacillota</taxon>
        <taxon>Clostridia</taxon>
        <taxon>Lachnospirales</taxon>
        <taxon>Lachnospiraceae</taxon>
        <taxon>Lachnospira</taxon>
    </lineage>
</organism>
<dbReference type="CDD" id="cd12797">
    <property type="entry name" value="M23_peptidase"/>
    <property type="match status" value="1"/>
</dbReference>
<dbReference type="SUPFAM" id="SSF54106">
    <property type="entry name" value="LysM domain"/>
    <property type="match status" value="1"/>
</dbReference>
<keyword evidence="2" id="KW-0812">Transmembrane</keyword>
<evidence type="ECO:0000313" key="6">
    <source>
        <dbReference type="Proteomes" id="UP000187651"/>
    </source>
</evidence>
<feature type="domain" description="G5" evidence="3">
    <location>
        <begin position="304"/>
        <end position="386"/>
    </location>
</feature>
<dbReference type="InterPro" id="IPR011098">
    <property type="entry name" value="G5_dom"/>
</dbReference>
<dbReference type="GO" id="GO:0004222">
    <property type="term" value="F:metalloendopeptidase activity"/>
    <property type="evidence" value="ECO:0007669"/>
    <property type="project" value="TreeGrafter"/>
</dbReference>
<dbReference type="AlphaFoldDB" id="A0A1G9T6T5"/>
<name>A0A1G9T6T5_9FIRM</name>
<dbReference type="InterPro" id="IPR018392">
    <property type="entry name" value="LysM"/>
</dbReference>
<proteinExistence type="predicted"/>
<dbReference type="Gene3D" id="2.70.70.10">
    <property type="entry name" value="Glucose Permease (Domain IIA)"/>
    <property type="match status" value="1"/>
</dbReference>
<dbReference type="Pfam" id="PF01551">
    <property type="entry name" value="Peptidase_M23"/>
    <property type="match status" value="1"/>
</dbReference>
<keyword evidence="5" id="KW-0378">Hydrolase</keyword>
<dbReference type="EMBL" id="FNHZ01000001">
    <property type="protein sequence ID" value="SDM43357.1"/>
    <property type="molecule type" value="Genomic_DNA"/>
</dbReference>
<evidence type="ECO:0000313" key="5">
    <source>
        <dbReference type="EMBL" id="SDM43357.1"/>
    </source>
</evidence>
<gene>
    <name evidence="5" type="ORF">SAMN05216544_0233</name>
</gene>
<dbReference type="InterPro" id="IPR011055">
    <property type="entry name" value="Dup_hybrid_motif"/>
</dbReference>
<dbReference type="Gene3D" id="3.10.350.10">
    <property type="entry name" value="LysM domain"/>
    <property type="match status" value="1"/>
</dbReference>
<dbReference type="Pfam" id="PF01476">
    <property type="entry name" value="LysM"/>
    <property type="match status" value="1"/>
</dbReference>
<dbReference type="PROSITE" id="PS51109">
    <property type="entry name" value="G5"/>
    <property type="match status" value="1"/>
</dbReference>
<dbReference type="Pfam" id="PF07501">
    <property type="entry name" value="G5"/>
    <property type="match status" value="1"/>
</dbReference>
<dbReference type="Proteomes" id="UP000187651">
    <property type="component" value="Unassembled WGS sequence"/>
</dbReference>
<accession>A0A1G9T6T5</accession>
<evidence type="ECO:0000259" key="3">
    <source>
        <dbReference type="PROSITE" id="PS51109"/>
    </source>
</evidence>
<keyword evidence="2" id="KW-1133">Transmembrane helix</keyword>
<keyword evidence="1" id="KW-0732">Signal</keyword>
<dbReference type="SMART" id="SM00257">
    <property type="entry name" value="LysM"/>
    <property type="match status" value="1"/>
</dbReference>
<sequence>MHITRYGRGIKKAAIIITAVTGFIVAFSIPFYTKSMLDTKVGYYSISINGVTVGAANSVNDVNEALANARKKLSAQYSSDVYMNPDIEIVEETRAIANRSSVDELSDDIYSYLFDNVLEVERNFDYTLKVDDYTVTLSSLEEVEDVLNQIVEQYDTLSQYKVTIASSEKIDSGYVVNLEKKSESNQSSDIVAAAIGGDGTTVNEATDVTNGGITAIEFKENVSIIAVPEGIEATASVEDALSQLTEEKTVNESYIVAEAEDLEFIASKYGVTVDDLVKLNPLINANTILVEGDIITVPAKETILTVVTTKQLSFQQDYDVSPEYTDDDSLSKYNNVVTSEGTTGQRYTEANIVYYNNTEMTRSYVTVGMYVTTEATPASISVGTLSSSSFTRPLATSVGTYKSGLFDDGSLNGVIWSVDSGTDVLAANDGTVTKARWYSDYGYVVEIKHSDGTITRYGYLSELSVSEGDTVTKGSVIAKTGNSGAASDNELLFEIWKSGVSLNPLDYVNKN</sequence>
<dbReference type="InterPro" id="IPR050570">
    <property type="entry name" value="Cell_wall_metabolism_enzyme"/>
</dbReference>
<evidence type="ECO:0000256" key="1">
    <source>
        <dbReference type="ARBA" id="ARBA00022729"/>
    </source>
</evidence>
<keyword evidence="6" id="KW-1185">Reference proteome</keyword>
<dbReference type="RefSeq" id="WP_074520534.1">
    <property type="nucleotide sequence ID" value="NZ_FNHZ01000001.1"/>
</dbReference>
<protein>
    <submittedName>
        <fullName evidence="5">Murein DD-endopeptidase MepM and murein hydrolase activator NlpD, contain LysM domain</fullName>
    </submittedName>
</protein>
<feature type="transmembrane region" description="Helical" evidence="2">
    <location>
        <begin position="12"/>
        <end position="32"/>
    </location>
</feature>
<dbReference type="InterPro" id="IPR036779">
    <property type="entry name" value="LysM_dom_sf"/>
</dbReference>
<dbReference type="SUPFAM" id="SSF51261">
    <property type="entry name" value="Duplicated hybrid motif"/>
    <property type="match status" value="1"/>
</dbReference>
<keyword evidence="2" id="KW-0472">Membrane</keyword>
<evidence type="ECO:0000256" key="2">
    <source>
        <dbReference type="SAM" id="Phobius"/>
    </source>
</evidence>
<dbReference type="Gene3D" id="2.20.230.10">
    <property type="entry name" value="Resuscitation-promoting factor rpfb"/>
    <property type="match status" value="1"/>
</dbReference>
<dbReference type="OrthoDB" id="9809488at2"/>
<dbReference type="PROSITE" id="PS51782">
    <property type="entry name" value="LYSM"/>
    <property type="match status" value="1"/>
</dbReference>
<reference evidence="6" key="1">
    <citation type="submission" date="2016-10" db="EMBL/GenBank/DDBJ databases">
        <authorList>
            <person name="Varghese N."/>
            <person name="Submissions S."/>
        </authorList>
    </citation>
    <scope>NUCLEOTIDE SEQUENCE [LARGE SCALE GENOMIC DNA]</scope>
    <source>
        <strain evidence="6">M83</strain>
    </source>
</reference>
<feature type="domain" description="LysM" evidence="4">
    <location>
        <begin position="252"/>
        <end position="297"/>
    </location>
</feature>
<evidence type="ECO:0000259" key="4">
    <source>
        <dbReference type="PROSITE" id="PS51782"/>
    </source>
</evidence>
<dbReference type="PANTHER" id="PTHR21666:SF270">
    <property type="entry name" value="MUREIN HYDROLASE ACTIVATOR ENVC"/>
    <property type="match status" value="1"/>
</dbReference>
<dbReference type="PANTHER" id="PTHR21666">
    <property type="entry name" value="PEPTIDASE-RELATED"/>
    <property type="match status" value="1"/>
</dbReference>
<dbReference type="CDD" id="cd00118">
    <property type="entry name" value="LysM"/>
    <property type="match status" value="1"/>
</dbReference>